<dbReference type="GO" id="GO:0031410">
    <property type="term" value="C:cytoplasmic vesicle"/>
    <property type="evidence" value="ECO:0007669"/>
    <property type="project" value="TreeGrafter"/>
</dbReference>
<dbReference type="OrthoDB" id="10254720at2759"/>
<feature type="region of interest" description="Disordered" evidence="3">
    <location>
        <begin position="359"/>
        <end position="382"/>
    </location>
</feature>
<feature type="region of interest" description="Disordered" evidence="3">
    <location>
        <begin position="739"/>
        <end position="779"/>
    </location>
</feature>
<dbReference type="Gene3D" id="2.30.30.40">
    <property type="entry name" value="SH3 Domains"/>
    <property type="match status" value="1"/>
</dbReference>
<dbReference type="InterPro" id="IPR036871">
    <property type="entry name" value="PX_dom_sf"/>
</dbReference>
<dbReference type="InterPro" id="IPR027267">
    <property type="entry name" value="AH/BAR_dom_sf"/>
</dbReference>
<dbReference type="PROSITE" id="PS50002">
    <property type="entry name" value="SH3"/>
    <property type="match status" value="1"/>
</dbReference>
<accession>A0A8H5GQB7</accession>
<dbReference type="AlphaFoldDB" id="A0A8H5GQB7"/>
<protein>
    <recommendedName>
        <fullName evidence="8">PX-domain-containing protein</fullName>
    </recommendedName>
</protein>
<feature type="domain" description="PX" evidence="5">
    <location>
        <begin position="329"/>
        <end position="462"/>
    </location>
</feature>
<keyword evidence="7" id="KW-1185">Reference proteome</keyword>
<evidence type="ECO:0008006" key="8">
    <source>
        <dbReference type="Google" id="ProtNLM"/>
    </source>
</evidence>
<dbReference type="GO" id="GO:0016197">
    <property type="term" value="P:endosomal transport"/>
    <property type="evidence" value="ECO:0007669"/>
    <property type="project" value="TreeGrafter"/>
</dbReference>
<feature type="region of interest" description="Disordered" evidence="3">
    <location>
        <begin position="240"/>
        <end position="316"/>
    </location>
</feature>
<sequence length="843" mass="92480">MATLPRATKSPSGSSFLSFSRPQSSGFDTGINTSNAWTQFRHLSQSVSEDELARGKEMVAEIEADSASVDENNSDSSKEQEDTPPRPARALYDFEGKTEFQELTVVAGEEILVLKEDLADGWSLVKNSTGEIGLLPREYYTFTSEFAVSADIDITPSASRITVRREPSSPNSTPRNSTHSLVSPLNPQPPAHPIFPQKTGDWIFPSRSFKQSLLGGKSINRFSNFVTSGAEAWVLKGSGEASPTEVRGLGRGLGKDISEAKDSAGGKGTHQRYPTLHTIPSDDAGEEAEEEAEKSEGSSSESDSHDTGLPESDKHFVDAGHSWKSKLPSFRVLVHSPSKRASILTGAYTVYNVTSLFEAPSQDDGGDDDDLGTDDPGSSSSTRITVQRRYSHFVLMHTALTRRLPGIALPPLPEKQYAGRFNQDFVEARRGDLERYIDRVVRHPVARYAEVVTWFLSCESESEWKRLAPFYLAQPPAGSSFYAHVFHPAFNLDLEDAEEAVERFAVHTKTLGRGVEALRGHFGKIREARVEMSKADRLLSYSLFSLITSQPLASGGQFSGIAEEEEDEDEDHYPNNVNGTVQGYSTKKHKGKGTTNKDGAWCWREGCEECLILTKTIQRTADSLQSVADMYDDHARRTQLATHESLKGVAHPATVYDGVITTHRSTLTRYRDIDAGVDARDAEMAARCETVLNTTMAEMETYHAQKLEDFSLLTKEHLDGEIQLYEQILLRLRSARKAFDPPTEPTESPVSSTSPGPSLRHDSISTTNPLPPGPRQPSIYERELENPRLGADPLPQPTPHVFDSTPIRGVSSVVGRPVSVAVGSLLGTGGTSGRGSVFGNLFW</sequence>
<feature type="region of interest" description="Disordered" evidence="3">
    <location>
        <begin position="159"/>
        <end position="185"/>
    </location>
</feature>
<dbReference type="Pfam" id="PF10456">
    <property type="entry name" value="BAR_3_WASP_bdg"/>
    <property type="match status" value="1"/>
</dbReference>
<dbReference type="GO" id="GO:0006897">
    <property type="term" value="P:endocytosis"/>
    <property type="evidence" value="ECO:0007669"/>
    <property type="project" value="TreeGrafter"/>
</dbReference>
<feature type="compositionally biased region" description="Basic and acidic residues" evidence="3">
    <location>
        <begin position="253"/>
        <end position="264"/>
    </location>
</feature>
<dbReference type="SUPFAM" id="SSF50044">
    <property type="entry name" value="SH3-domain"/>
    <property type="match status" value="1"/>
</dbReference>
<comment type="caution">
    <text evidence="6">The sequence shown here is derived from an EMBL/GenBank/DDBJ whole genome shotgun (WGS) entry which is preliminary data.</text>
</comment>
<evidence type="ECO:0000259" key="4">
    <source>
        <dbReference type="PROSITE" id="PS50002"/>
    </source>
</evidence>
<feature type="compositionally biased region" description="Low complexity" evidence="3">
    <location>
        <begin position="745"/>
        <end position="758"/>
    </location>
</feature>
<dbReference type="EMBL" id="JAACJM010000014">
    <property type="protein sequence ID" value="KAF5369089.1"/>
    <property type="molecule type" value="Genomic_DNA"/>
</dbReference>
<dbReference type="Gene3D" id="1.20.1270.60">
    <property type="entry name" value="Arfaptin homology (AH) domain/BAR domain"/>
    <property type="match status" value="1"/>
</dbReference>
<evidence type="ECO:0000313" key="7">
    <source>
        <dbReference type="Proteomes" id="UP000559256"/>
    </source>
</evidence>
<organism evidence="6 7">
    <name type="scientific">Tetrapyrgos nigripes</name>
    <dbReference type="NCBI Taxonomy" id="182062"/>
    <lineage>
        <taxon>Eukaryota</taxon>
        <taxon>Fungi</taxon>
        <taxon>Dikarya</taxon>
        <taxon>Basidiomycota</taxon>
        <taxon>Agaricomycotina</taxon>
        <taxon>Agaricomycetes</taxon>
        <taxon>Agaricomycetidae</taxon>
        <taxon>Agaricales</taxon>
        <taxon>Marasmiineae</taxon>
        <taxon>Marasmiaceae</taxon>
        <taxon>Tetrapyrgos</taxon>
    </lineage>
</organism>
<dbReference type="Pfam" id="PF00018">
    <property type="entry name" value="SH3_1"/>
    <property type="match status" value="1"/>
</dbReference>
<feature type="region of interest" description="Disordered" evidence="3">
    <location>
        <begin position="46"/>
        <end position="88"/>
    </location>
</feature>
<feature type="compositionally biased region" description="Basic and acidic residues" evidence="3">
    <location>
        <begin position="302"/>
        <end position="316"/>
    </location>
</feature>
<reference evidence="6 7" key="1">
    <citation type="journal article" date="2020" name="ISME J.">
        <title>Uncovering the hidden diversity of litter-decomposition mechanisms in mushroom-forming fungi.</title>
        <authorList>
            <person name="Floudas D."/>
            <person name="Bentzer J."/>
            <person name="Ahren D."/>
            <person name="Johansson T."/>
            <person name="Persson P."/>
            <person name="Tunlid A."/>
        </authorList>
    </citation>
    <scope>NUCLEOTIDE SEQUENCE [LARGE SCALE GENOMIC DNA]</scope>
    <source>
        <strain evidence="6 7">CBS 291.85</strain>
    </source>
</reference>
<dbReference type="PANTHER" id="PTHR45827">
    <property type="entry name" value="SORTING NEXIN"/>
    <property type="match status" value="1"/>
</dbReference>
<gene>
    <name evidence="6" type="ORF">D9758_002873</name>
</gene>
<dbReference type="InterPro" id="IPR001683">
    <property type="entry name" value="PX_dom"/>
</dbReference>
<dbReference type="PANTHER" id="PTHR45827:SF1">
    <property type="entry name" value="SORTING NEXIN"/>
    <property type="match status" value="1"/>
</dbReference>
<dbReference type="InterPro" id="IPR001452">
    <property type="entry name" value="SH3_domain"/>
</dbReference>
<name>A0A8H5GQB7_9AGAR</name>
<feature type="compositionally biased region" description="Acidic residues" evidence="3">
    <location>
        <begin position="364"/>
        <end position="373"/>
    </location>
</feature>
<dbReference type="PROSITE" id="PS50195">
    <property type="entry name" value="PX"/>
    <property type="match status" value="1"/>
</dbReference>
<dbReference type="InterPro" id="IPR019497">
    <property type="entry name" value="Sorting_nexin_WASP-bd-dom"/>
</dbReference>
<evidence type="ECO:0000256" key="3">
    <source>
        <dbReference type="SAM" id="MobiDB-lite"/>
    </source>
</evidence>
<dbReference type="GO" id="GO:0035091">
    <property type="term" value="F:phosphatidylinositol binding"/>
    <property type="evidence" value="ECO:0007669"/>
    <property type="project" value="InterPro"/>
</dbReference>
<feature type="compositionally biased region" description="Low complexity" evidence="3">
    <location>
        <begin position="168"/>
        <end position="180"/>
    </location>
</feature>
<feature type="region of interest" description="Disordered" evidence="3">
    <location>
        <begin position="563"/>
        <end position="590"/>
    </location>
</feature>
<evidence type="ECO:0000259" key="5">
    <source>
        <dbReference type="PROSITE" id="PS50195"/>
    </source>
</evidence>
<feature type="compositionally biased region" description="Low complexity" evidence="3">
    <location>
        <begin position="10"/>
        <end position="26"/>
    </location>
</feature>
<dbReference type="Proteomes" id="UP000559256">
    <property type="component" value="Unassembled WGS sequence"/>
</dbReference>
<dbReference type="SUPFAM" id="SSF64268">
    <property type="entry name" value="PX domain"/>
    <property type="match status" value="1"/>
</dbReference>
<feature type="domain" description="SH3" evidence="4">
    <location>
        <begin position="83"/>
        <end position="145"/>
    </location>
</feature>
<dbReference type="GO" id="GO:0097320">
    <property type="term" value="P:plasma membrane tubulation"/>
    <property type="evidence" value="ECO:0007669"/>
    <property type="project" value="TreeGrafter"/>
</dbReference>
<feature type="region of interest" description="Disordered" evidence="3">
    <location>
        <begin position="1"/>
        <end position="31"/>
    </location>
</feature>
<evidence type="ECO:0000313" key="6">
    <source>
        <dbReference type="EMBL" id="KAF5369089.1"/>
    </source>
</evidence>
<dbReference type="GO" id="GO:0005886">
    <property type="term" value="C:plasma membrane"/>
    <property type="evidence" value="ECO:0007669"/>
    <property type="project" value="TreeGrafter"/>
</dbReference>
<feature type="compositionally biased region" description="Polar residues" evidence="3">
    <location>
        <begin position="575"/>
        <end position="585"/>
    </location>
</feature>
<feature type="compositionally biased region" description="Acidic residues" evidence="3">
    <location>
        <begin position="283"/>
        <end position="293"/>
    </location>
</feature>
<proteinExistence type="predicted"/>
<evidence type="ECO:0000256" key="2">
    <source>
        <dbReference type="PROSITE-ProRule" id="PRU00192"/>
    </source>
</evidence>
<evidence type="ECO:0000256" key="1">
    <source>
        <dbReference type="ARBA" id="ARBA00022443"/>
    </source>
</evidence>
<dbReference type="SMART" id="SM00326">
    <property type="entry name" value="SH3"/>
    <property type="match status" value="1"/>
</dbReference>
<dbReference type="InterPro" id="IPR036028">
    <property type="entry name" value="SH3-like_dom_sf"/>
</dbReference>
<keyword evidence="1 2" id="KW-0728">SH3 domain</keyword>
<dbReference type="Gene3D" id="3.30.1520.10">
    <property type="entry name" value="Phox-like domain"/>
    <property type="match status" value="1"/>
</dbReference>
<dbReference type="Pfam" id="PF00787">
    <property type="entry name" value="PX"/>
    <property type="match status" value="1"/>
</dbReference>
<dbReference type="SMART" id="SM00312">
    <property type="entry name" value="PX"/>
    <property type="match status" value="1"/>
</dbReference>